<feature type="region of interest" description="Disordered" evidence="13">
    <location>
        <begin position="589"/>
        <end position="623"/>
    </location>
</feature>
<keyword evidence="4" id="KW-0548">Nucleotidyltransferase</keyword>
<dbReference type="STRING" id="742743.HMPREF9453_01572"/>
<dbReference type="InterPro" id="IPR045085">
    <property type="entry name" value="HLD_clamp_pol_III_gamma_tau"/>
</dbReference>
<dbReference type="EC" id="2.7.7.7" evidence="2"/>
<keyword evidence="16" id="KW-1185">Reference proteome</keyword>
<dbReference type="PANTHER" id="PTHR11669">
    <property type="entry name" value="REPLICATION FACTOR C / DNA POLYMERASE III GAMMA-TAU SUBUNIT"/>
    <property type="match status" value="1"/>
</dbReference>
<dbReference type="InterPro" id="IPR005790">
    <property type="entry name" value="DNA_polIII_delta"/>
</dbReference>
<evidence type="ECO:0000256" key="3">
    <source>
        <dbReference type="ARBA" id="ARBA00022679"/>
    </source>
</evidence>
<feature type="coiled-coil region" evidence="12">
    <location>
        <begin position="360"/>
        <end position="387"/>
    </location>
</feature>
<dbReference type="PATRIC" id="fig|742743.3.peg.1604"/>
<dbReference type="Pfam" id="PF12169">
    <property type="entry name" value="DNA_pol3_gamma3"/>
    <property type="match status" value="1"/>
</dbReference>
<keyword evidence="9" id="KW-0067">ATP-binding</keyword>
<dbReference type="NCBIfam" id="TIGR02397">
    <property type="entry name" value="dnaX_nterm"/>
    <property type="match status" value="1"/>
</dbReference>
<sequence length="643" mass="70424">MAYLALYRKWRPRTFTEVVGQKHISIPLQRAIEQDRLAHAYLFSGPRGTGKTSMAKILAKAVNCLHPNGVNPCNECQSCREINAGSSLDVYEIDAASNRGIEEIRALRESVRTLPAVSRKKVYIIDEVHMLTKEAFNALLKTLEEPPSHVLFILATTEPEKIPLTILSRCQRYEFHRISVEDIKNHLLYIAKESHLPLTEEAADLIAVRADGGLRDALSLLDQCSSASESKVLDAPAVYDLLGLTGKDMILDLSHHIFNGDSSSALSLFYRILQGGKEPASILRDLLEHFRNLMICKVNPKAPEFSQYGSQVETLRSDASRLPAPYLDSLFDYLHEALHETKRSSSPRLSAEMGLLHLCRMKGSKSLDSLAQRVAQLEEEVSRLKRGALSIPQSPSPAPVPAPAPSYPAAPSSPAPVPASPIPAGSAAFSAPEPPAPSDMPPRPAVQRKDRPPVRETPRAPAPMPAAGPAENMPGQPAAAPSSQPDASLIDPKTYPAIWQKVLSYFMSIRRIDVFTCLRKSTLIYCTHTRAIVSAPQQFLVAAGNNKSYQKVAAEAFAKVTGSPIQMHTVLKGGEEEAAAFTLLQSAPKAAPSSPSTEMAEKPMQDYRPVSRDRIPEKDLRDPSLNEALKIMADCDIYEKTES</sequence>
<dbReference type="OrthoDB" id="9810148at2"/>
<dbReference type="RefSeq" id="WP_008860066.1">
    <property type="nucleotide sequence ID" value="NZ_JH591188.1"/>
</dbReference>
<dbReference type="CDD" id="cd00009">
    <property type="entry name" value="AAA"/>
    <property type="match status" value="1"/>
</dbReference>
<evidence type="ECO:0000256" key="5">
    <source>
        <dbReference type="ARBA" id="ARBA00022705"/>
    </source>
</evidence>
<evidence type="ECO:0000259" key="14">
    <source>
        <dbReference type="SMART" id="SM00382"/>
    </source>
</evidence>
<keyword evidence="12" id="KW-0175">Coiled coil</keyword>
<organism evidence="15 16">
    <name type="scientific">Dialister succinatiphilus YIT 11850</name>
    <dbReference type="NCBI Taxonomy" id="742743"/>
    <lineage>
        <taxon>Bacteria</taxon>
        <taxon>Bacillati</taxon>
        <taxon>Bacillota</taxon>
        <taxon>Negativicutes</taxon>
        <taxon>Veillonellales</taxon>
        <taxon>Veillonellaceae</taxon>
        <taxon>Dialister</taxon>
    </lineage>
</organism>
<evidence type="ECO:0000256" key="10">
    <source>
        <dbReference type="ARBA" id="ARBA00022932"/>
    </source>
</evidence>
<dbReference type="Proteomes" id="UP000003277">
    <property type="component" value="Unassembled WGS sequence"/>
</dbReference>
<feature type="region of interest" description="Disordered" evidence="13">
    <location>
        <begin position="388"/>
        <end position="487"/>
    </location>
</feature>
<dbReference type="NCBIfam" id="NF004046">
    <property type="entry name" value="PRK05563.1"/>
    <property type="match status" value="1"/>
</dbReference>
<keyword evidence="10" id="KW-0239">DNA-directed DNA polymerase</keyword>
<dbReference type="HOGENOM" id="CLU_006229_0_3_9"/>
<keyword evidence="5" id="KW-0235">DNA replication</keyword>
<dbReference type="Gene3D" id="1.20.272.10">
    <property type="match status" value="1"/>
</dbReference>
<evidence type="ECO:0000256" key="12">
    <source>
        <dbReference type="SAM" id="Coils"/>
    </source>
</evidence>
<dbReference type="SUPFAM" id="SSF52540">
    <property type="entry name" value="P-loop containing nucleoside triphosphate hydrolases"/>
    <property type="match status" value="1"/>
</dbReference>
<dbReference type="Gene3D" id="3.40.50.300">
    <property type="entry name" value="P-loop containing nucleotide triphosphate hydrolases"/>
    <property type="match status" value="1"/>
</dbReference>
<dbReference type="FunFam" id="3.40.50.300:FF:000014">
    <property type="entry name" value="DNA polymerase III subunit gamma/tau"/>
    <property type="match status" value="1"/>
</dbReference>
<dbReference type="GO" id="GO:0003887">
    <property type="term" value="F:DNA-directed DNA polymerase activity"/>
    <property type="evidence" value="ECO:0007669"/>
    <property type="project" value="UniProtKB-KW"/>
</dbReference>
<evidence type="ECO:0000256" key="13">
    <source>
        <dbReference type="SAM" id="MobiDB-lite"/>
    </source>
</evidence>
<dbReference type="CDD" id="cd18137">
    <property type="entry name" value="HLD_clamp_pol_III_gamma_tau"/>
    <property type="match status" value="1"/>
</dbReference>
<reference evidence="15 16" key="1">
    <citation type="submission" date="2011-11" db="EMBL/GenBank/DDBJ databases">
        <title>The Genome Sequence of Dialister succinatiphilus YIT 11850.</title>
        <authorList>
            <consortium name="The Broad Institute Genome Sequencing Platform"/>
            <person name="Earl A."/>
            <person name="Ward D."/>
            <person name="Feldgarden M."/>
            <person name="Gevers D."/>
            <person name="Morotomi M."/>
            <person name="Young S.K."/>
            <person name="Zeng Q."/>
            <person name="Gargeya S."/>
            <person name="Fitzgerald M."/>
            <person name="Haas B."/>
            <person name="Abouelleil A."/>
            <person name="Alvarado L."/>
            <person name="Arachchi H.M."/>
            <person name="Berlin A."/>
            <person name="Brown A."/>
            <person name="Chapman S.B."/>
            <person name="Dunbar C."/>
            <person name="Gearin G."/>
            <person name="Goldberg J."/>
            <person name="Griggs A."/>
            <person name="Gujja S."/>
            <person name="Heiman D."/>
            <person name="Howarth C."/>
            <person name="Lui A."/>
            <person name="MacDonald P.J.P."/>
            <person name="Montmayeur A."/>
            <person name="Murphy C."/>
            <person name="Neiman D."/>
            <person name="Pearson M."/>
            <person name="Priest M."/>
            <person name="Roberts A."/>
            <person name="Saif S."/>
            <person name="Shea T."/>
            <person name="Sisk P."/>
            <person name="Stolte C."/>
            <person name="Sykes S."/>
            <person name="Wortman J."/>
            <person name="Nusbaum C."/>
            <person name="Birren B."/>
        </authorList>
    </citation>
    <scope>NUCLEOTIDE SEQUENCE [LARGE SCALE GENOMIC DNA]</scope>
    <source>
        <strain evidence="15 16">YIT 11850</strain>
    </source>
</reference>
<evidence type="ECO:0000256" key="1">
    <source>
        <dbReference type="ARBA" id="ARBA00006360"/>
    </source>
</evidence>
<dbReference type="SMART" id="SM00382">
    <property type="entry name" value="AAA"/>
    <property type="match status" value="1"/>
</dbReference>
<evidence type="ECO:0000256" key="2">
    <source>
        <dbReference type="ARBA" id="ARBA00012417"/>
    </source>
</evidence>
<comment type="similarity">
    <text evidence="1">Belongs to the DnaX/STICHEL family.</text>
</comment>
<dbReference type="InterPro" id="IPR003593">
    <property type="entry name" value="AAA+_ATPase"/>
</dbReference>
<gene>
    <name evidence="15" type="ORF">HMPREF9453_01572</name>
</gene>
<comment type="caution">
    <text evidence="15">The sequence shown here is derived from an EMBL/GenBank/DDBJ whole genome shotgun (WGS) entry which is preliminary data.</text>
</comment>
<evidence type="ECO:0000313" key="16">
    <source>
        <dbReference type="Proteomes" id="UP000003277"/>
    </source>
</evidence>
<proteinExistence type="inferred from homology"/>
<dbReference type="NCBIfam" id="TIGR01128">
    <property type="entry name" value="holA"/>
    <property type="match status" value="1"/>
</dbReference>
<keyword evidence="6" id="KW-0479">Metal-binding</keyword>
<dbReference type="SUPFAM" id="SSF48019">
    <property type="entry name" value="post-AAA+ oligomerization domain-like"/>
    <property type="match status" value="1"/>
</dbReference>
<feature type="compositionally biased region" description="Pro residues" evidence="13">
    <location>
        <begin position="394"/>
        <end position="421"/>
    </location>
</feature>
<dbReference type="InterPro" id="IPR027417">
    <property type="entry name" value="P-loop_NTPase"/>
</dbReference>
<dbReference type="InterPro" id="IPR001270">
    <property type="entry name" value="ClpA/B"/>
</dbReference>
<evidence type="ECO:0000256" key="6">
    <source>
        <dbReference type="ARBA" id="ARBA00022723"/>
    </source>
</evidence>
<dbReference type="AlphaFoldDB" id="H1D1T4"/>
<dbReference type="PANTHER" id="PTHR11669:SF0">
    <property type="entry name" value="PROTEIN STICHEL-LIKE 2"/>
    <property type="match status" value="1"/>
</dbReference>
<dbReference type="InterPro" id="IPR050238">
    <property type="entry name" value="DNA_Rep/Repair_Clamp_Loader"/>
</dbReference>
<dbReference type="GO" id="GO:0005524">
    <property type="term" value="F:ATP binding"/>
    <property type="evidence" value="ECO:0007669"/>
    <property type="project" value="UniProtKB-KW"/>
</dbReference>
<feature type="compositionally biased region" description="Basic and acidic residues" evidence="13">
    <location>
        <begin position="447"/>
        <end position="458"/>
    </location>
</feature>
<feature type="domain" description="AAA+ ATPase" evidence="14">
    <location>
        <begin position="37"/>
        <end position="179"/>
    </location>
</feature>
<evidence type="ECO:0000256" key="7">
    <source>
        <dbReference type="ARBA" id="ARBA00022741"/>
    </source>
</evidence>
<comment type="catalytic activity">
    <reaction evidence="11">
        <text>DNA(n) + a 2'-deoxyribonucleoside 5'-triphosphate = DNA(n+1) + diphosphate</text>
        <dbReference type="Rhea" id="RHEA:22508"/>
        <dbReference type="Rhea" id="RHEA-COMP:17339"/>
        <dbReference type="Rhea" id="RHEA-COMP:17340"/>
        <dbReference type="ChEBI" id="CHEBI:33019"/>
        <dbReference type="ChEBI" id="CHEBI:61560"/>
        <dbReference type="ChEBI" id="CHEBI:173112"/>
        <dbReference type="EC" id="2.7.7.7"/>
    </reaction>
</comment>
<dbReference type="InterPro" id="IPR008921">
    <property type="entry name" value="DNA_pol3_clamp-load_cplx_C"/>
</dbReference>
<evidence type="ECO:0000256" key="4">
    <source>
        <dbReference type="ARBA" id="ARBA00022695"/>
    </source>
</evidence>
<dbReference type="Gene3D" id="1.10.8.60">
    <property type="match status" value="1"/>
</dbReference>
<evidence type="ECO:0000256" key="9">
    <source>
        <dbReference type="ARBA" id="ARBA00022840"/>
    </source>
</evidence>
<evidence type="ECO:0000256" key="11">
    <source>
        <dbReference type="ARBA" id="ARBA00049244"/>
    </source>
</evidence>
<dbReference type="Pfam" id="PF22608">
    <property type="entry name" value="DNAX_ATPase_lid"/>
    <property type="match status" value="1"/>
</dbReference>
<dbReference type="eggNOG" id="COG2812">
    <property type="taxonomic scope" value="Bacteria"/>
</dbReference>
<dbReference type="InterPro" id="IPR022754">
    <property type="entry name" value="DNA_pol_III_gamma-3"/>
</dbReference>
<dbReference type="EMBL" id="ADLT01000052">
    <property type="protein sequence ID" value="EHO62447.1"/>
    <property type="molecule type" value="Genomic_DNA"/>
</dbReference>
<dbReference type="GO" id="GO:0009360">
    <property type="term" value="C:DNA polymerase III complex"/>
    <property type="evidence" value="ECO:0007669"/>
    <property type="project" value="InterPro"/>
</dbReference>
<feature type="compositionally biased region" description="Basic and acidic residues" evidence="13">
    <location>
        <begin position="599"/>
        <end position="623"/>
    </location>
</feature>
<accession>H1D1T4</accession>
<dbReference type="GO" id="GO:0046872">
    <property type="term" value="F:metal ion binding"/>
    <property type="evidence" value="ECO:0007669"/>
    <property type="project" value="UniProtKB-KW"/>
</dbReference>
<keyword evidence="7" id="KW-0547">Nucleotide-binding</keyword>
<feature type="compositionally biased region" description="Low complexity" evidence="13">
    <location>
        <begin position="467"/>
        <end position="487"/>
    </location>
</feature>
<protein>
    <recommendedName>
        <fullName evidence="2">DNA-directed DNA polymerase</fullName>
        <ecNumber evidence="2">2.7.7.7</ecNumber>
    </recommendedName>
</protein>
<name>H1D1T4_9FIRM</name>
<dbReference type="GO" id="GO:0006261">
    <property type="term" value="P:DNA-templated DNA replication"/>
    <property type="evidence" value="ECO:0007669"/>
    <property type="project" value="TreeGrafter"/>
</dbReference>
<keyword evidence="3" id="KW-0808">Transferase</keyword>
<dbReference type="Pfam" id="PF13177">
    <property type="entry name" value="DNA_pol3_delta2"/>
    <property type="match status" value="1"/>
</dbReference>
<dbReference type="PRINTS" id="PR00300">
    <property type="entry name" value="CLPPROTEASEA"/>
</dbReference>
<keyword evidence="8" id="KW-0862">Zinc</keyword>
<evidence type="ECO:0000313" key="15">
    <source>
        <dbReference type="EMBL" id="EHO62447.1"/>
    </source>
</evidence>
<evidence type="ECO:0000256" key="8">
    <source>
        <dbReference type="ARBA" id="ARBA00022833"/>
    </source>
</evidence>
<feature type="compositionally biased region" description="Pro residues" evidence="13">
    <location>
        <begin position="432"/>
        <end position="444"/>
    </location>
</feature>
<dbReference type="InterPro" id="IPR012763">
    <property type="entry name" value="DNA_pol_III_sug/sutau_N"/>
</dbReference>
<feature type="compositionally biased region" description="Low complexity" evidence="13">
    <location>
        <begin position="422"/>
        <end position="431"/>
    </location>
</feature>
<dbReference type="GO" id="GO:0003677">
    <property type="term" value="F:DNA binding"/>
    <property type="evidence" value="ECO:0007669"/>
    <property type="project" value="InterPro"/>
</dbReference>